<evidence type="ECO:0000256" key="2">
    <source>
        <dbReference type="ARBA" id="ARBA00023125"/>
    </source>
</evidence>
<dbReference type="SMART" id="SM00418">
    <property type="entry name" value="HTH_ARSR"/>
    <property type="match status" value="1"/>
</dbReference>
<dbReference type="InterPro" id="IPR011991">
    <property type="entry name" value="ArsR-like_HTH"/>
</dbReference>
<keyword evidence="2" id="KW-0238">DNA-binding</keyword>
<dbReference type="EMBL" id="DRWR01000044">
    <property type="protein sequence ID" value="HHQ15683.1"/>
    <property type="molecule type" value="Genomic_DNA"/>
</dbReference>
<dbReference type="GO" id="GO:0003700">
    <property type="term" value="F:DNA-binding transcription factor activity"/>
    <property type="evidence" value="ECO:0007669"/>
    <property type="project" value="InterPro"/>
</dbReference>
<evidence type="ECO:0000259" key="4">
    <source>
        <dbReference type="PROSITE" id="PS50987"/>
    </source>
</evidence>
<gene>
    <name evidence="5" type="ORF">ENM15_02550</name>
</gene>
<evidence type="ECO:0000256" key="3">
    <source>
        <dbReference type="ARBA" id="ARBA00023163"/>
    </source>
</evidence>
<dbReference type="PANTHER" id="PTHR43132">
    <property type="entry name" value="ARSENICAL RESISTANCE OPERON REPRESSOR ARSR-RELATED"/>
    <property type="match status" value="1"/>
</dbReference>
<dbReference type="SUPFAM" id="SSF46785">
    <property type="entry name" value="Winged helix' DNA-binding domain"/>
    <property type="match status" value="1"/>
</dbReference>
<sequence>MDLEDLIKIFKALSDEIRLKILKILEKREFCVCEIVSILNMDQPKVSFHLSILKDAGLIKSRREGNRIFYSLDDSNLFKRFLILSVVEKIKSFEKENSSKYEEVTKDLEGVTKDLEGGIFND</sequence>
<keyword evidence="3" id="KW-0804">Transcription</keyword>
<dbReference type="Gene3D" id="1.10.10.10">
    <property type="entry name" value="Winged helix-like DNA-binding domain superfamily/Winged helix DNA-binding domain"/>
    <property type="match status" value="1"/>
</dbReference>
<reference evidence="5" key="1">
    <citation type="journal article" date="2020" name="mSystems">
        <title>Genome- and Community-Level Interaction Insights into Carbon Utilization and Element Cycling Functions of Hydrothermarchaeota in Hydrothermal Sediment.</title>
        <authorList>
            <person name="Zhou Z."/>
            <person name="Liu Y."/>
            <person name="Xu W."/>
            <person name="Pan J."/>
            <person name="Luo Z.H."/>
            <person name="Li M."/>
        </authorList>
    </citation>
    <scope>NUCLEOTIDE SEQUENCE [LARGE SCALE GENOMIC DNA]</scope>
    <source>
        <strain evidence="5">SpSt-106</strain>
    </source>
</reference>
<evidence type="ECO:0000256" key="1">
    <source>
        <dbReference type="ARBA" id="ARBA00023015"/>
    </source>
</evidence>
<dbReference type="NCBIfam" id="NF033788">
    <property type="entry name" value="HTH_metalloreg"/>
    <property type="match status" value="1"/>
</dbReference>
<protein>
    <submittedName>
        <fullName evidence="5">ArsR family transcriptional regulator</fullName>
    </submittedName>
</protein>
<dbReference type="CDD" id="cd00090">
    <property type="entry name" value="HTH_ARSR"/>
    <property type="match status" value="1"/>
</dbReference>
<dbReference type="GO" id="GO:0003677">
    <property type="term" value="F:DNA binding"/>
    <property type="evidence" value="ECO:0007669"/>
    <property type="project" value="UniProtKB-KW"/>
</dbReference>
<comment type="caution">
    <text evidence="5">The sequence shown here is derived from an EMBL/GenBank/DDBJ whole genome shotgun (WGS) entry which is preliminary data.</text>
</comment>
<keyword evidence="1" id="KW-0805">Transcription regulation</keyword>
<accession>A0A7V5XG59</accession>
<organism evidence="5">
    <name type="scientific">Thermodesulfobacterium geofontis</name>
    <dbReference type="NCBI Taxonomy" id="1295609"/>
    <lineage>
        <taxon>Bacteria</taxon>
        <taxon>Pseudomonadati</taxon>
        <taxon>Thermodesulfobacteriota</taxon>
        <taxon>Thermodesulfobacteria</taxon>
        <taxon>Thermodesulfobacteriales</taxon>
        <taxon>Thermodesulfobacteriaceae</taxon>
        <taxon>Thermodesulfobacterium</taxon>
    </lineage>
</organism>
<dbReference type="Pfam" id="PF01022">
    <property type="entry name" value="HTH_5"/>
    <property type="match status" value="1"/>
</dbReference>
<dbReference type="PANTHER" id="PTHR43132:SF2">
    <property type="entry name" value="ARSENICAL RESISTANCE OPERON REPRESSOR ARSR-RELATED"/>
    <property type="match status" value="1"/>
</dbReference>
<dbReference type="PROSITE" id="PS50987">
    <property type="entry name" value="HTH_ARSR_2"/>
    <property type="match status" value="1"/>
</dbReference>
<dbReference type="AlphaFoldDB" id="A0A7V5XG59"/>
<dbReference type="InterPro" id="IPR036388">
    <property type="entry name" value="WH-like_DNA-bd_sf"/>
</dbReference>
<dbReference type="PRINTS" id="PR00778">
    <property type="entry name" value="HTHARSR"/>
</dbReference>
<name>A0A7V5XG59_9BACT</name>
<dbReference type="InterPro" id="IPR051011">
    <property type="entry name" value="Metal_resp_trans_reg"/>
</dbReference>
<proteinExistence type="predicted"/>
<dbReference type="InterPro" id="IPR001845">
    <property type="entry name" value="HTH_ArsR_DNA-bd_dom"/>
</dbReference>
<dbReference type="InterPro" id="IPR036390">
    <property type="entry name" value="WH_DNA-bd_sf"/>
</dbReference>
<evidence type="ECO:0000313" key="5">
    <source>
        <dbReference type="EMBL" id="HHQ15683.1"/>
    </source>
</evidence>
<feature type="domain" description="HTH arsR-type" evidence="4">
    <location>
        <begin position="1"/>
        <end position="98"/>
    </location>
</feature>